<protein>
    <recommendedName>
        <fullName evidence="2">Delta(24)-sterol reductase</fullName>
        <ecNumber evidence="2">1.3.1.72</ecNumber>
    </recommendedName>
</protein>
<gene>
    <name evidence="9" type="primary">DHCR24_1</name>
    <name evidence="9" type="ORF">LCER1_G007716</name>
</gene>
<proteinExistence type="predicted"/>
<dbReference type="OrthoDB" id="415825at2759"/>
<evidence type="ECO:0000256" key="4">
    <source>
        <dbReference type="ARBA" id="ARBA00022989"/>
    </source>
</evidence>
<comment type="subcellular location">
    <subcellularLocation>
        <location evidence="1">Membrane</location>
        <topology evidence="1">Single-pass membrane protein</topology>
    </subcellularLocation>
</comment>
<dbReference type="Pfam" id="PF01565">
    <property type="entry name" value="FAD_binding_4"/>
    <property type="match status" value="1"/>
</dbReference>
<evidence type="ECO:0000256" key="5">
    <source>
        <dbReference type="ARBA" id="ARBA00023002"/>
    </source>
</evidence>
<dbReference type="EC" id="1.3.1.72" evidence="2"/>
<dbReference type="InterPro" id="IPR040165">
    <property type="entry name" value="Diminuto-like"/>
</dbReference>
<reference evidence="9 10" key="1">
    <citation type="submission" date="2018-05" db="EMBL/GenBank/DDBJ databases">
        <title>Whole genome sequencing for identification of molecular markers to develop diagnostic detection tools for the regulated plant pathogen Lachnellula willkommii.</title>
        <authorList>
            <person name="Giroux E."/>
            <person name="Bilodeau G."/>
        </authorList>
    </citation>
    <scope>NUCLEOTIDE SEQUENCE [LARGE SCALE GENOMIC DNA]</scope>
    <source>
        <strain evidence="9 10">CBS 625.97</strain>
    </source>
</reference>
<evidence type="ECO:0000259" key="8">
    <source>
        <dbReference type="PROSITE" id="PS51387"/>
    </source>
</evidence>
<comment type="caution">
    <text evidence="9">The sequence shown here is derived from an EMBL/GenBank/DDBJ whole genome shotgun (WGS) entry which is preliminary data.</text>
</comment>
<organism evidence="9 10">
    <name type="scientific">Lachnellula cervina</name>
    <dbReference type="NCBI Taxonomy" id="1316786"/>
    <lineage>
        <taxon>Eukaryota</taxon>
        <taxon>Fungi</taxon>
        <taxon>Dikarya</taxon>
        <taxon>Ascomycota</taxon>
        <taxon>Pezizomycotina</taxon>
        <taxon>Leotiomycetes</taxon>
        <taxon>Helotiales</taxon>
        <taxon>Lachnaceae</taxon>
        <taxon>Lachnellula</taxon>
    </lineage>
</organism>
<feature type="transmembrane region" description="Helical" evidence="7">
    <location>
        <begin position="482"/>
        <end position="503"/>
    </location>
</feature>
<evidence type="ECO:0000256" key="7">
    <source>
        <dbReference type="SAM" id="Phobius"/>
    </source>
</evidence>
<dbReference type="GO" id="GO:0050614">
    <property type="term" value="F:Delta24-sterol reductase activity"/>
    <property type="evidence" value="ECO:0007669"/>
    <property type="project" value="UniProtKB-EC"/>
</dbReference>
<dbReference type="InterPro" id="IPR006094">
    <property type="entry name" value="Oxid_FAD_bind_N"/>
</dbReference>
<dbReference type="PANTHER" id="PTHR10801">
    <property type="entry name" value="24-DEHYDROCHOLESTEROL REDUCTASE"/>
    <property type="match status" value="1"/>
</dbReference>
<keyword evidence="3 7" id="KW-0812">Transmembrane</keyword>
<dbReference type="GO" id="GO:0008202">
    <property type="term" value="P:steroid metabolic process"/>
    <property type="evidence" value="ECO:0007669"/>
    <property type="project" value="TreeGrafter"/>
</dbReference>
<dbReference type="EMBL" id="QGMG01000846">
    <property type="protein sequence ID" value="TVY51319.1"/>
    <property type="molecule type" value="Genomic_DNA"/>
</dbReference>
<sequence length="529" mass="61151">MDSHDRAVAHIAASVKTFSARKEPFRSKMIELPETFYNILEDAQSLYHGSTNSTRKSQYERERMVDTSGLNHVLRVDTEKKTVLAEPNVPMDALIQATLQHGLLPPVVMEFPGITVGGGFAGTAGESSSFRYGFFDRIVNWIEMVLGDGQVVRASKTENSDLFFGAASSFGTLGVTTLLELRLIEAKSYVELTYFPVSGISEAQKVIQEAAKDDSNDYLDGMMLAADRGVICVGRLTNDKSVGKVQGFTRRSDPWFYLHVGRMMKNRSLPITEIVPIVDYLFRYDRGGFWVAAYAYTYFITPFNRITRWILDYFMHTRVMYVALHKSGLASQYIVQDVAIPYSKAEEFMQYLETEFKHYPIWLCPLKQSGKDIASTHSLQVEKTNRRMPEMMLNFGVWGPGPKRRDEFVWWNRAFERKVHELGGQKWLYAQAYYTEDEFNDIYNRQEYDALREKYHASYLPTVYDKVKVDIAKEEQAVRESWAAWLAMLFWSIWPLAGLYGLYKTIRGVIIFYPRRQRRRGDWQILLCF</sequence>
<evidence type="ECO:0000256" key="6">
    <source>
        <dbReference type="ARBA" id="ARBA00023136"/>
    </source>
</evidence>
<dbReference type="PANTHER" id="PTHR10801:SF0">
    <property type="entry name" value="DELTA(24)-STEROL REDUCTASE"/>
    <property type="match status" value="1"/>
</dbReference>
<evidence type="ECO:0000256" key="3">
    <source>
        <dbReference type="ARBA" id="ARBA00022692"/>
    </source>
</evidence>
<dbReference type="PROSITE" id="PS51387">
    <property type="entry name" value="FAD_PCMH"/>
    <property type="match status" value="1"/>
</dbReference>
<dbReference type="GO" id="GO:0005737">
    <property type="term" value="C:cytoplasm"/>
    <property type="evidence" value="ECO:0007669"/>
    <property type="project" value="TreeGrafter"/>
</dbReference>
<evidence type="ECO:0000256" key="1">
    <source>
        <dbReference type="ARBA" id="ARBA00004167"/>
    </source>
</evidence>
<keyword evidence="4 7" id="KW-1133">Transmembrane helix</keyword>
<evidence type="ECO:0000313" key="9">
    <source>
        <dbReference type="EMBL" id="TVY51319.1"/>
    </source>
</evidence>
<keyword evidence="6 7" id="KW-0472">Membrane</keyword>
<dbReference type="GO" id="GO:0000246">
    <property type="term" value="F:Delta24(24-1) sterol reductase activity"/>
    <property type="evidence" value="ECO:0007669"/>
    <property type="project" value="TreeGrafter"/>
</dbReference>
<feature type="domain" description="FAD-binding PCMH-type" evidence="8">
    <location>
        <begin position="1"/>
        <end position="186"/>
    </location>
</feature>
<dbReference type="SUPFAM" id="SSF56176">
    <property type="entry name" value="FAD-binding/transporter-associated domain-like"/>
    <property type="match status" value="1"/>
</dbReference>
<dbReference type="Gene3D" id="3.30.465.10">
    <property type="match status" value="1"/>
</dbReference>
<name>A0A7D8Z3I0_9HELO</name>
<evidence type="ECO:0000313" key="10">
    <source>
        <dbReference type="Proteomes" id="UP000481288"/>
    </source>
</evidence>
<dbReference type="InterPro" id="IPR016169">
    <property type="entry name" value="FAD-bd_PCMH_sub2"/>
</dbReference>
<dbReference type="FunFam" id="3.30.465.10:FF:000031">
    <property type="entry name" value="FAD binding domain protein"/>
    <property type="match status" value="1"/>
</dbReference>
<evidence type="ECO:0000256" key="2">
    <source>
        <dbReference type="ARBA" id="ARBA00012405"/>
    </source>
</evidence>
<dbReference type="InterPro" id="IPR036318">
    <property type="entry name" value="FAD-bd_PCMH-like_sf"/>
</dbReference>
<dbReference type="AlphaFoldDB" id="A0A7D8Z3I0"/>
<accession>A0A7D8Z3I0</accession>
<keyword evidence="5" id="KW-0560">Oxidoreductase</keyword>
<dbReference type="InterPro" id="IPR016166">
    <property type="entry name" value="FAD-bd_PCMH"/>
</dbReference>
<dbReference type="Proteomes" id="UP000481288">
    <property type="component" value="Unassembled WGS sequence"/>
</dbReference>
<dbReference type="GO" id="GO:0016020">
    <property type="term" value="C:membrane"/>
    <property type="evidence" value="ECO:0007669"/>
    <property type="project" value="UniProtKB-SubCell"/>
</dbReference>
<keyword evidence="10" id="KW-1185">Reference proteome</keyword>
<dbReference type="GO" id="GO:0071949">
    <property type="term" value="F:FAD binding"/>
    <property type="evidence" value="ECO:0007669"/>
    <property type="project" value="InterPro"/>
</dbReference>